<evidence type="ECO:0000313" key="4">
    <source>
        <dbReference type="Proteomes" id="UP001500325"/>
    </source>
</evidence>
<organism evidence="3 4">
    <name type="scientific">Pseudonocardia yuanmonensis</name>
    <dbReference type="NCBI Taxonomy" id="1095914"/>
    <lineage>
        <taxon>Bacteria</taxon>
        <taxon>Bacillati</taxon>
        <taxon>Actinomycetota</taxon>
        <taxon>Actinomycetes</taxon>
        <taxon>Pseudonocardiales</taxon>
        <taxon>Pseudonocardiaceae</taxon>
        <taxon>Pseudonocardia</taxon>
    </lineage>
</organism>
<keyword evidence="4" id="KW-1185">Reference proteome</keyword>
<accession>A0ABP8X082</accession>
<reference evidence="4" key="1">
    <citation type="journal article" date="2019" name="Int. J. Syst. Evol. Microbiol.">
        <title>The Global Catalogue of Microorganisms (GCM) 10K type strain sequencing project: providing services to taxonomists for standard genome sequencing and annotation.</title>
        <authorList>
            <consortium name="The Broad Institute Genomics Platform"/>
            <consortium name="The Broad Institute Genome Sequencing Center for Infectious Disease"/>
            <person name="Wu L."/>
            <person name="Ma J."/>
        </authorList>
    </citation>
    <scope>NUCLEOTIDE SEQUENCE [LARGE SCALE GENOMIC DNA]</scope>
    <source>
        <strain evidence="4">JCM 18055</strain>
    </source>
</reference>
<feature type="transmembrane region" description="Helical" evidence="2">
    <location>
        <begin position="357"/>
        <end position="377"/>
    </location>
</feature>
<feature type="transmembrane region" description="Helical" evidence="2">
    <location>
        <begin position="442"/>
        <end position="461"/>
    </location>
</feature>
<proteinExistence type="predicted"/>
<evidence type="ECO:0000256" key="1">
    <source>
        <dbReference type="SAM" id="MobiDB-lite"/>
    </source>
</evidence>
<feature type="transmembrane region" description="Helical" evidence="2">
    <location>
        <begin position="312"/>
        <end position="337"/>
    </location>
</feature>
<feature type="transmembrane region" description="Helical" evidence="2">
    <location>
        <begin position="419"/>
        <end position="436"/>
    </location>
</feature>
<keyword evidence="2" id="KW-0472">Membrane</keyword>
<gene>
    <name evidence="3" type="ORF">GCM10023215_39120</name>
</gene>
<dbReference type="RefSeq" id="WP_345382053.1">
    <property type="nucleotide sequence ID" value="NZ_BAABIC010000013.1"/>
</dbReference>
<evidence type="ECO:0008006" key="5">
    <source>
        <dbReference type="Google" id="ProtNLM"/>
    </source>
</evidence>
<name>A0ABP8X082_9PSEU</name>
<protein>
    <recommendedName>
        <fullName evidence="5">Integral membrane protein</fullName>
    </recommendedName>
</protein>
<keyword evidence="2" id="KW-0812">Transmembrane</keyword>
<evidence type="ECO:0000256" key="2">
    <source>
        <dbReference type="SAM" id="Phobius"/>
    </source>
</evidence>
<feature type="transmembrane region" description="Helical" evidence="2">
    <location>
        <begin position="76"/>
        <end position="100"/>
    </location>
</feature>
<feature type="transmembrane region" description="Helical" evidence="2">
    <location>
        <begin position="284"/>
        <end position="300"/>
    </location>
</feature>
<comment type="caution">
    <text evidence="3">The sequence shown here is derived from an EMBL/GenBank/DDBJ whole genome shotgun (WGS) entry which is preliminary data.</text>
</comment>
<evidence type="ECO:0000313" key="3">
    <source>
        <dbReference type="EMBL" id="GAA4697147.1"/>
    </source>
</evidence>
<dbReference type="Proteomes" id="UP001500325">
    <property type="component" value="Unassembled WGS sequence"/>
</dbReference>
<feature type="compositionally biased region" description="Pro residues" evidence="1">
    <location>
        <begin position="472"/>
        <end position="483"/>
    </location>
</feature>
<keyword evidence="2" id="KW-1133">Transmembrane helix</keyword>
<dbReference type="EMBL" id="BAABIC010000013">
    <property type="protein sequence ID" value="GAA4697147.1"/>
    <property type="molecule type" value="Genomic_DNA"/>
</dbReference>
<feature type="region of interest" description="Disordered" evidence="1">
    <location>
        <begin position="1"/>
        <end position="40"/>
    </location>
</feature>
<feature type="region of interest" description="Disordered" evidence="1">
    <location>
        <begin position="465"/>
        <end position="498"/>
    </location>
</feature>
<sequence length="498" mass="51803">MSVVDRPDKPGPAVATEAPSAPTIPRTSAPAPDAAGPLTSAERAELQRLRAELAALRAAPPPPPPPSRRPRGPVRWASIASAVLLVLGLLLVPVSVLAIWTNNQISDTDRFVATMGPVLEDPAVQTAVAGRVTQEIFAQVDVQQLANQAVDALAAQGLPAPIADRLHGLTGPLADGTRSFVQEKVQELVSSPTFVAAGQQALTVTHEQLAAVLAGQSSAISVQGTHAVLDLYPFIEAAKQRLVADGFELAARIPAIHPTVPLFPASTLIRAQTLYQLLDVSATWLPWVTLAFLIGGALLARNRRRATLVIGLAVMGTMLALAAALLVVRGVVVGAVAEQSSAAAASAYDILVRFVRAALRTLFVVGLVVALAAWVTGPSSAAVRIRRALARGVASLRRGAVARRLAEGPVGPWVHDHLGLLRTALVVLAALVVVLLDRPSGVTVLVVVLVLLVLLGVVQFLDQPRPTNRPSAPAPPVPDPQSPVPDGTGAAVTGDRHD</sequence>